<reference evidence="1 2" key="1">
    <citation type="journal article" date="2017" name="BMC Genomics">
        <title>Genome sequencing of 39 Akkermansia muciniphila isolates reveals its population structure, genomic and functional diverisity, and global distribution in mammalian gut microbiotas.</title>
        <authorList>
            <person name="Guo X."/>
            <person name="Li S."/>
            <person name="Zhang J."/>
            <person name="Wu F."/>
            <person name="Li X."/>
            <person name="Wu D."/>
            <person name="Zhang M."/>
            <person name="Ou Z."/>
            <person name="Jie Z."/>
            <person name="Yan Q."/>
            <person name="Li P."/>
            <person name="Yi J."/>
            <person name="Peng Y."/>
        </authorList>
    </citation>
    <scope>NUCLEOTIDE SEQUENCE [LARGE SCALE GENOMIC DNA]</scope>
    <source>
        <strain evidence="1 2">GP28</strain>
    </source>
</reference>
<comment type="caution">
    <text evidence="1">The sequence shown here is derived from an EMBL/GenBank/DDBJ whole genome shotgun (WGS) entry which is preliminary data.</text>
</comment>
<sequence length="96" mass="10353">MMPHSPPGGKDKIMFRRGLFPGAAGDCFDETVPSGDEPALPGKATLISSTAFSGIYSGFLPEPIGKRYSVQNAENVGPFRFPFMNPAIFGHHPEQE</sequence>
<accession>A0AAX0WNE1</accession>
<name>A0AAX0WNE1_9BACT</name>
<evidence type="ECO:0000313" key="1">
    <source>
        <dbReference type="EMBL" id="PND02468.1"/>
    </source>
</evidence>
<gene>
    <name evidence="1" type="ORF">CXT95_07350</name>
</gene>
<organism evidence="1 2">
    <name type="scientific">Akkermansia muciniphila</name>
    <dbReference type="NCBI Taxonomy" id="239935"/>
    <lineage>
        <taxon>Bacteria</taxon>
        <taxon>Pseudomonadati</taxon>
        <taxon>Verrucomicrobiota</taxon>
        <taxon>Verrucomicrobiia</taxon>
        <taxon>Verrucomicrobiales</taxon>
        <taxon>Akkermansiaceae</taxon>
        <taxon>Akkermansia</taxon>
    </lineage>
</organism>
<dbReference type="EMBL" id="PJLB01000008">
    <property type="protein sequence ID" value="PND02468.1"/>
    <property type="molecule type" value="Genomic_DNA"/>
</dbReference>
<proteinExistence type="predicted"/>
<evidence type="ECO:0000313" key="2">
    <source>
        <dbReference type="Proteomes" id="UP000236075"/>
    </source>
</evidence>
<protein>
    <submittedName>
        <fullName evidence="1">Uncharacterized protein</fullName>
    </submittedName>
</protein>
<dbReference type="Proteomes" id="UP000236075">
    <property type="component" value="Unassembled WGS sequence"/>
</dbReference>
<dbReference type="AlphaFoldDB" id="A0AAX0WNE1"/>